<dbReference type="Proteomes" id="UP000239480">
    <property type="component" value="Unassembled WGS sequence"/>
</dbReference>
<feature type="compositionally biased region" description="Gly residues" evidence="1">
    <location>
        <begin position="81"/>
        <end position="92"/>
    </location>
</feature>
<protein>
    <submittedName>
        <fullName evidence="2">Uncharacterized protein</fullName>
    </submittedName>
</protein>
<evidence type="ECO:0000256" key="1">
    <source>
        <dbReference type="SAM" id="MobiDB-lite"/>
    </source>
</evidence>
<evidence type="ECO:0000313" key="2">
    <source>
        <dbReference type="EMBL" id="PRY24511.1"/>
    </source>
</evidence>
<reference evidence="2 3" key="1">
    <citation type="submission" date="2018-03" db="EMBL/GenBank/DDBJ databases">
        <title>Genomic Encyclopedia of Archaeal and Bacterial Type Strains, Phase II (KMG-II): from individual species to whole genera.</title>
        <authorList>
            <person name="Goeker M."/>
        </authorList>
    </citation>
    <scope>NUCLEOTIDE SEQUENCE [LARGE SCALE GENOMIC DNA]</scope>
    <source>
        <strain evidence="2 3">DSM 29328</strain>
    </source>
</reference>
<evidence type="ECO:0000313" key="3">
    <source>
        <dbReference type="Proteomes" id="UP000239480"/>
    </source>
</evidence>
<keyword evidence="3" id="KW-1185">Reference proteome</keyword>
<gene>
    <name evidence="2" type="ORF">CLV78_103378</name>
</gene>
<comment type="caution">
    <text evidence="2">The sequence shown here is derived from an EMBL/GenBank/DDBJ whole genome shotgun (WGS) entry which is preliminary data.</text>
</comment>
<accession>A0A2T0RTL4</accession>
<feature type="region of interest" description="Disordered" evidence="1">
    <location>
        <begin position="67"/>
        <end position="102"/>
    </location>
</feature>
<proteinExistence type="predicted"/>
<sequence length="102" mass="10811">MTHLSRDCPVVPRVLPPGAAPAFAEPFYGGWIGRAALDAQTAHVAVSHTDPHEIHMAVCSEVTPIPSRHQTHTYTTLPGSRAGGTGHAGHGANGSHQRRHSR</sequence>
<dbReference type="EMBL" id="PVTD01000003">
    <property type="protein sequence ID" value="PRY24511.1"/>
    <property type="molecule type" value="Genomic_DNA"/>
</dbReference>
<dbReference type="AlphaFoldDB" id="A0A2T0RTL4"/>
<name>A0A2T0RTL4_9RHOB</name>
<dbReference type="RefSeq" id="WP_106204867.1">
    <property type="nucleotide sequence ID" value="NZ_PVTD01000003.1"/>
</dbReference>
<organism evidence="2 3">
    <name type="scientific">Aliiruegeria haliotis</name>
    <dbReference type="NCBI Taxonomy" id="1280846"/>
    <lineage>
        <taxon>Bacteria</taxon>
        <taxon>Pseudomonadati</taxon>
        <taxon>Pseudomonadota</taxon>
        <taxon>Alphaproteobacteria</taxon>
        <taxon>Rhodobacterales</taxon>
        <taxon>Roseobacteraceae</taxon>
        <taxon>Aliiruegeria</taxon>
    </lineage>
</organism>